<evidence type="ECO:0000313" key="3">
    <source>
        <dbReference type="Proteomes" id="UP000054558"/>
    </source>
</evidence>
<protein>
    <submittedName>
        <fullName evidence="2">H-type lectin domain containing protein</fullName>
    </submittedName>
</protein>
<dbReference type="Proteomes" id="UP000054558">
    <property type="component" value="Unassembled WGS sequence"/>
</dbReference>
<dbReference type="InterPro" id="IPR052487">
    <property type="entry name" value="Galactose-binding_lectin"/>
</dbReference>
<dbReference type="OrthoDB" id="291007at2759"/>
<dbReference type="SUPFAM" id="SSF141086">
    <property type="entry name" value="Agglutinin HPA-like"/>
    <property type="match status" value="1"/>
</dbReference>
<dbReference type="GO" id="GO:0007155">
    <property type="term" value="P:cell adhesion"/>
    <property type="evidence" value="ECO:0007669"/>
    <property type="project" value="InterPro"/>
</dbReference>
<dbReference type="Gene3D" id="2.60.40.2080">
    <property type="match status" value="1"/>
</dbReference>
<keyword evidence="3" id="KW-1185">Reference proteome</keyword>
<dbReference type="PANTHER" id="PTHR46938">
    <property type="entry name" value="DISCOIDIN-1 SUBUNIT A-RELATED-RELATED"/>
    <property type="match status" value="1"/>
</dbReference>
<feature type="domain" description="H-type lectin" evidence="1">
    <location>
        <begin position="97"/>
        <end position="162"/>
    </location>
</feature>
<name>A0A1Y1IE04_KLENI</name>
<dbReference type="Pfam" id="PF09458">
    <property type="entry name" value="H_lectin"/>
    <property type="match status" value="1"/>
</dbReference>
<evidence type="ECO:0000259" key="1">
    <source>
        <dbReference type="Pfam" id="PF09458"/>
    </source>
</evidence>
<keyword evidence="2" id="KW-0430">Lectin</keyword>
<dbReference type="InterPro" id="IPR037221">
    <property type="entry name" value="H-type_lectin_dom_sf"/>
</dbReference>
<gene>
    <name evidence="2" type="ORF">KFL_003210120</name>
</gene>
<dbReference type="InterPro" id="IPR019019">
    <property type="entry name" value="H-type_lectin_domain"/>
</dbReference>
<dbReference type="GO" id="GO:0030246">
    <property type="term" value="F:carbohydrate binding"/>
    <property type="evidence" value="ECO:0007669"/>
    <property type="project" value="UniProtKB-KW"/>
</dbReference>
<reference evidence="2 3" key="1">
    <citation type="journal article" date="2014" name="Nat. Commun.">
        <title>Klebsormidium flaccidum genome reveals primary factors for plant terrestrial adaptation.</title>
        <authorList>
            <person name="Hori K."/>
            <person name="Maruyama F."/>
            <person name="Fujisawa T."/>
            <person name="Togashi T."/>
            <person name="Yamamoto N."/>
            <person name="Seo M."/>
            <person name="Sato S."/>
            <person name="Yamada T."/>
            <person name="Mori H."/>
            <person name="Tajima N."/>
            <person name="Moriyama T."/>
            <person name="Ikeuchi M."/>
            <person name="Watanabe M."/>
            <person name="Wada H."/>
            <person name="Kobayashi K."/>
            <person name="Saito M."/>
            <person name="Masuda T."/>
            <person name="Sasaki-Sekimoto Y."/>
            <person name="Mashiguchi K."/>
            <person name="Awai K."/>
            <person name="Shimojima M."/>
            <person name="Masuda S."/>
            <person name="Iwai M."/>
            <person name="Nobusawa T."/>
            <person name="Narise T."/>
            <person name="Kondo S."/>
            <person name="Saito H."/>
            <person name="Sato R."/>
            <person name="Murakawa M."/>
            <person name="Ihara Y."/>
            <person name="Oshima-Yamada Y."/>
            <person name="Ohtaka K."/>
            <person name="Satoh M."/>
            <person name="Sonobe K."/>
            <person name="Ishii M."/>
            <person name="Ohtani R."/>
            <person name="Kanamori-Sato M."/>
            <person name="Honoki R."/>
            <person name="Miyazaki D."/>
            <person name="Mochizuki H."/>
            <person name="Umetsu J."/>
            <person name="Higashi K."/>
            <person name="Shibata D."/>
            <person name="Kamiya Y."/>
            <person name="Sato N."/>
            <person name="Nakamura Y."/>
            <person name="Tabata S."/>
            <person name="Ida S."/>
            <person name="Kurokawa K."/>
            <person name="Ohta H."/>
        </authorList>
    </citation>
    <scope>NUCLEOTIDE SEQUENCE [LARGE SCALE GENOMIC DNA]</scope>
    <source>
        <strain evidence="2 3">NIES-2285</strain>
    </source>
</reference>
<dbReference type="AlphaFoldDB" id="A0A1Y1IE04"/>
<proteinExistence type="predicted"/>
<dbReference type="EMBL" id="DF237270">
    <property type="protein sequence ID" value="GAQ86936.1"/>
    <property type="molecule type" value="Genomic_DNA"/>
</dbReference>
<sequence length="166" mass="18116">MLTGACKEAHLVERKKKGDVGKPLYCYHLLSFATLRPPRCRPRSSTDTMGSFVDQQQQAVALKLGLPPVNGLYVEQGMATANQTVLSGTAAVRDGAVKVSFKKAFNAPPVVNANLKFIDFGVTTNVRADVWVTDVTKTDFMCHFQTWSNSLCYGLQANWLAIGSSD</sequence>
<accession>A0A1Y1IE04</accession>
<evidence type="ECO:0000313" key="2">
    <source>
        <dbReference type="EMBL" id="GAQ86936.1"/>
    </source>
</evidence>
<organism evidence="2 3">
    <name type="scientific">Klebsormidium nitens</name>
    <name type="common">Green alga</name>
    <name type="synonym">Ulothrix nitens</name>
    <dbReference type="NCBI Taxonomy" id="105231"/>
    <lineage>
        <taxon>Eukaryota</taxon>
        <taxon>Viridiplantae</taxon>
        <taxon>Streptophyta</taxon>
        <taxon>Klebsormidiophyceae</taxon>
        <taxon>Klebsormidiales</taxon>
        <taxon>Klebsormidiaceae</taxon>
        <taxon>Klebsormidium</taxon>
    </lineage>
</organism>